<keyword evidence="4" id="KW-1185">Reference proteome</keyword>
<dbReference type="SMART" id="SM00315">
    <property type="entry name" value="RGS"/>
    <property type="match status" value="1"/>
</dbReference>
<dbReference type="PROSITE" id="PS50132">
    <property type="entry name" value="RGS"/>
    <property type="match status" value="1"/>
</dbReference>
<dbReference type="Pfam" id="PF00615">
    <property type="entry name" value="RGS"/>
    <property type="match status" value="1"/>
</dbReference>
<dbReference type="SUPFAM" id="SSF48097">
    <property type="entry name" value="Regulator of G-protein signaling, RGS"/>
    <property type="match status" value="1"/>
</dbReference>
<sequence>MESTRKLNILTWITDCIDLWELEKAVSLKDISSRRVKRWSFSINELLKDPIGRDLFWKFLDKEYSSENLRFYEASIQLRFHTSQKDVLNRVKEIYNEFLSPGAYYSINIDQRVMNLTKNNMNNYPNRYTFDEAQDHIFNLMNRDTYARFLRSETYKELLLGGKKKVGLKAGRLSIVIRNPVENLSLISSPVTGGNSEKYLLGTNLR</sequence>
<dbReference type="PANTHER" id="PTHR45746:SF6">
    <property type="entry name" value="LP21163P"/>
    <property type="match status" value="1"/>
</dbReference>
<dbReference type="InterPro" id="IPR016137">
    <property type="entry name" value="RGS"/>
</dbReference>
<protein>
    <recommendedName>
        <fullName evidence="2">RGS domain-containing protein</fullName>
    </recommendedName>
</protein>
<reference evidence="3" key="1">
    <citation type="submission" date="2021-02" db="EMBL/GenBank/DDBJ databases">
        <authorList>
            <person name="Nowell W R."/>
        </authorList>
    </citation>
    <scope>NUCLEOTIDE SEQUENCE</scope>
</reference>
<dbReference type="Gene3D" id="1.10.167.10">
    <property type="entry name" value="Regulator of G-protein Signalling 4, domain 2"/>
    <property type="match status" value="1"/>
</dbReference>
<evidence type="ECO:0000256" key="1">
    <source>
        <dbReference type="ARBA" id="ARBA00022700"/>
    </source>
</evidence>
<feature type="domain" description="RGS" evidence="2">
    <location>
        <begin position="42"/>
        <end position="159"/>
    </location>
</feature>
<dbReference type="InterPro" id="IPR036305">
    <property type="entry name" value="RGS_sf"/>
</dbReference>
<evidence type="ECO:0000259" key="2">
    <source>
        <dbReference type="PROSITE" id="PS50132"/>
    </source>
</evidence>
<evidence type="ECO:0000313" key="3">
    <source>
        <dbReference type="EMBL" id="CAF4434996.1"/>
    </source>
</evidence>
<dbReference type="GO" id="GO:0043005">
    <property type="term" value="C:neuron projection"/>
    <property type="evidence" value="ECO:0007669"/>
    <property type="project" value="TreeGrafter"/>
</dbReference>
<gene>
    <name evidence="3" type="ORF">OVN521_LOCUS36943</name>
</gene>
<dbReference type="FunFam" id="1.10.167.10:FF:000001">
    <property type="entry name" value="Putative regulator of g-protein signaling 12"/>
    <property type="match status" value="1"/>
</dbReference>
<dbReference type="InterPro" id="IPR044926">
    <property type="entry name" value="RGS_subdomain_2"/>
</dbReference>
<name>A0A820RBE0_9BILA</name>
<keyword evidence="1" id="KW-0734">Signal transduction inhibitor</keyword>
<dbReference type="GO" id="GO:0005737">
    <property type="term" value="C:cytoplasm"/>
    <property type="evidence" value="ECO:0007669"/>
    <property type="project" value="TreeGrafter"/>
</dbReference>
<evidence type="ECO:0000313" key="4">
    <source>
        <dbReference type="Proteomes" id="UP000663866"/>
    </source>
</evidence>
<dbReference type="GO" id="GO:0008277">
    <property type="term" value="P:regulation of G protein-coupled receptor signaling pathway"/>
    <property type="evidence" value="ECO:0007669"/>
    <property type="project" value="InterPro"/>
</dbReference>
<dbReference type="AlphaFoldDB" id="A0A820RBE0"/>
<dbReference type="EMBL" id="CAJOBG010044286">
    <property type="protein sequence ID" value="CAF4434996.1"/>
    <property type="molecule type" value="Genomic_DNA"/>
</dbReference>
<proteinExistence type="predicted"/>
<dbReference type="GO" id="GO:0009968">
    <property type="term" value="P:negative regulation of signal transduction"/>
    <property type="evidence" value="ECO:0007669"/>
    <property type="project" value="UniProtKB-KW"/>
</dbReference>
<dbReference type="PANTHER" id="PTHR45746">
    <property type="entry name" value="LP21163P"/>
    <property type="match status" value="1"/>
</dbReference>
<accession>A0A820RBE0</accession>
<dbReference type="InterPro" id="IPR047016">
    <property type="entry name" value="RGS6/7/9/11"/>
</dbReference>
<dbReference type="PRINTS" id="PR01301">
    <property type="entry name" value="RGSPROTEIN"/>
</dbReference>
<dbReference type="GO" id="GO:0005096">
    <property type="term" value="F:GTPase activator activity"/>
    <property type="evidence" value="ECO:0007669"/>
    <property type="project" value="TreeGrafter"/>
</dbReference>
<dbReference type="Proteomes" id="UP000663866">
    <property type="component" value="Unassembled WGS sequence"/>
</dbReference>
<organism evidence="3 4">
    <name type="scientific">Rotaria magnacalcarata</name>
    <dbReference type="NCBI Taxonomy" id="392030"/>
    <lineage>
        <taxon>Eukaryota</taxon>
        <taxon>Metazoa</taxon>
        <taxon>Spiralia</taxon>
        <taxon>Gnathifera</taxon>
        <taxon>Rotifera</taxon>
        <taxon>Eurotatoria</taxon>
        <taxon>Bdelloidea</taxon>
        <taxon>Philodinida</taxon>
        <taxon>Philodinidae</taxon>
        <taxon>Rotaria</taxon>
    </lineage>
</organism>
<comment type="caution">
    <text evidence="3">The sequence shown here is derived from an EMBL/GenBank/DDBJ whole genome shotgun (WGS) entry which is preliminary data.</text>
</comment>